<dbReference type="InterPro" id="IPR013563">
    <property type="entry name" value="Oligopep_ABC_C"/>
</dbReference>
<dbReference type="InterPro" id="IPR027417">
    <property type="entry name" value="P-loop_NTPase"/>
</dbReference>
<keyword evidence="4 7" id="KW-0067">ATP-binding</keyword>
<dbReference type="InterPro" id="IPR003439">
    <property type="entry name" value="ABC_transporter-like_ATP-bd"/>
</dbReference>
<evidence type="ECO:0000256" key="1">
    <source>
        <dbReference type="ARBA" id="ARBA00005417"/>
    </source>
</evidence>
<feature type="region of interest" description="Disordered" evidence="5">
    <location>
        <begin position="343"/>
        <end position="368"/>
    </location>
</feature>
<dbReference type="RefSeq" id="WP_015442226.1">
    <property type="nucleotide sequence ID" value="NC_020520.1"/>
</dbReference>
<dbReference type="Pfam" id="PF00005">
    <property type="entry name" value="ABC_tran"/>
    <property type="match status" value="1"/>
</dbReference>
<dbReference type="InterPro" id="IPR050319">
    <property type="entry name" value="ABC_transp_ATP-bind"/>
</dbReference>
<dbReference type="KEGG" id="aym:YM304_26650"/>
<comment type="similarity">
    <text evidence="1">Belongs to the ABC transporter superfamily.</text>
</comment>
<evidence type="ECO:0000259" key="6">
    <source>
        <dbReference type="PROSITE" id="PS50893"/>
    </source>
</evidence>
<evidence type="ECO:0000313" key="8">
    <source>
        <dbReference type="Proteomes" id="UP000011863"/>
    </source>
</evidence>
<dbReference type="PANTHER" id="PTHR43776">
    <property type="entry name" value="TRANSPORT ATP-BINDING PROTEIN"/>
    <property type="match status" value="1"/>
</dbReference>
<evidence type="ECO:0000256" key="4">
    <source>
        <dbReference type="ARBA" id="ARBA00022840"/>
    </source>
</evidence>
<dbReference type="EMBL" id="AP012057">
    <property type="protein sequence ID" value="BAN02979.1"/>
    <property type="molecule type" value="Genomic_DNA"/>
</dbReference>
<evidence type="ECO:0000313" key="7">
    <source>
        <dbReference type="EMBL" id="BAN02979.1"/>
    </source>
</evidence>
<proteinExistence type="inferred from homology"/>
<dbReference type="PANTHER" id="PTHR43776:SF7">
    <property type="entry name" value="D,D-DIPEPTIDE TRANSPORT ATP-BINDING PROTEIN DDPF-RELATED"/>
    <property type="match status" value="1"/>
</dbReference>
<name>A0A6C7ECS8_ILUCY</name>
<sequence length="368" mass="39773">MTPPDRTHDTVEGAGNRSATQPLLEVTDLNVTFQIKTGMFGRRPLRAVRDVSFSVGAGESLGIIGESGSGKSSTGRAVLRLIEPSSGSIRLDGQEIVGLPQRELRGLRSKMQMVFQDPSSSLNPSMTVGESIAEPLSVHTDKSKHERREEAARLLELVRLSKRQLDRYPYEFSGGQRQRISIARAIALQPKLIILDEAVSALDVSTQNEIVNLLNEFQAELGLSYLFIAHDLAVVEHIAPRVGVMYLGELVETGPTETVFAEPRHPYTQSLLSSVPSPTVSDRATKKRIPLLGETPDPINAPPGCSFHTRCSYALDICRTEHPPTVTYGADSAVQCHLHTTGPKLAGRPLADMPAASTAGVSPGRSTA</sequence>
<evidence type="ECO:0000256" key="3">
    <source>
        <dbReference type="ARBA" id="ARBA00022741"/>
    </source>
</evidence>
<dbReference type="Pfam" id="PF08352">
    <property type="entry name" value="oligo_HPY"/>
    <property type="match status" value="1"/>
</dbReference>
<keyword evidence="8" id="KW-1185">Reference proteome</keyword>
<organism evidence="7 8">
    <name type="scientific">Ilumatobacter coccineus (strain NBRC 103263 / KCTC 29153 / YM16-304)</name>
    <dbReference type="NCBI Taxonomy" id="1313172"/>
    <lineage>
        <taxon>Bacteria</taxon>
        <taxon>Bacillati</taxon>
        <taxon>Actinomycetota</taxon>
        <taxon>Acidimicrobiia</taxon>
        <taxon>Acidimicrobiales</taxon>
        <taxon>Ilumatobacteraceae</taxon>
        <taxon>Ilumatobacter</taxon>
    </lineage>
</organism>
<dbReference type="NCBIfam" id="TIGR01727">
    <property type="entry name" value="oligo_HPY"/>
    <property type="match status" value="1"/>
</dbReference>
<dbReference type="SMART" id="SM00382">
    <property type="entry name" value="AAA"/>
    <property type="match status" value="1"/>
</dbReference>
<feature type="domain" description="ABC transporter" evidence="6">
    <location>
        <begin position="24"/>
        <end position="272"/>
    </location>
</feature>
<protein>
    <submittedName>
        <fullName evidence="7">Oligopeptide ABC transporter ATP-binding protein</fullName>
    </submittedName>
</protein>
<dbReference type="PROSITE" id="PS00211">
    <property type="entry name" value="ABC_TRANSPORTER_1"/>
    <property type="match status" value="1"/>
</dbReference>
<dbReference type="AlphaFoldDB" id="A0A6C7ECS8"/>
<dbReference type="Proteomes" id="UP000011863">
    <property type="component" value="Chromosome"/>
</dbReference>
<dbReference type="GO" id="GO:0005524">
    <property type="term" value="F:ATP binding"/>
    <property type="evidence" value="ECO:0007669"/>
    <property type="project" value="UniProtKB-KW"/>
</dbReference>
<keyword evidence="2" id="KW-0813">Transport</keyword>
<feature type="region of interest" description="Disordered" evidence="5">
    <location>
        <begin position="1"/>
        <end position="21"/>
    </location>
</feature>
<keyword evidence="3" id="KW-0547">Nucleotide-binding</keyword>
<accession>A0A6C7ECS8</accession>
<reference evidence="7 8" key="1">
    <citation type="journal article" date="2013" name="Int. J. Syst. Evol. Microbiol.">
        <title>Ilumatobacter nonamiense sp. nov. and Ilumatobacter coccineum sp. nov., isolated from seashore sand.</title>
        <authorList>
            <person name="Matsumoto A."/>
            <person name="Kasai H."/>
            <person name="Matsuo Y."/>
            <person name="Shizuri Y."/>
            <person name="Ichikawa N."/>
            <person name="Fujita N."/>
            <person name="Omura S."/>
            <person name="Takahashi Y."/>
        </authorList>
    </citation>
    <scope>NUCLEOTIDE SEQUENCE [LARGE SCALE GENOMIC DNA]</scope>
    <source>
        <strain evidence="8">NBRC 103263 / KCTC 29153 / YM16-304</strain>
    </source>
</reference>
<dbReference type="PROSITE" id="PS50893">
    <property type="entry name" value="ABC_TRANSPORTER_2"/>
    <property type="match status" value="1"/>
</dbReference>
<evidence type="ECO:0000256" key="2">
    <source>
        <dbReference type="ARBA" id="ARBA00022448"/>
    </source>
</evidence>
<feature type="compositionally biased region" description="Basic and acidic residues" evidence="5">
    <location>
        <begin position="1"/>
        <end position="11"/>
    </location>
</feature>
<dbReference type="GO" id="GO:0016887">
    <property type="term" value="F:ATP hydrolysis activity"/>
    <property type="evidence" value="ECO:0007669"/>
    <property type="project" value="InterPro"/>
</dbReference>
<gene>
    <name evidence="7" type="ORF">YM304_26650</name>
</gene>
<dbReference type="GO" id="GO:0015833">
    <property type="term" value="P:peptide transport"/>
    <property type="evidence" value="ECO:0007669"/>
    <property type="project" value="InterPro"/>
</dbReference>
<dbReference type="SUPFAM" id="SSF52540">
    <property type="entry name" value="P-loop containing nucleoside triphosphate hydrolases"/>
    <property type="match status" value="1"/>
</dbReference>
<dbReference type="InterPro" id="IPR003593">
    <property type="entry name" value="AAA+_ATPase"/>
</dbReference>
<dbReference type="CDD" id="cd03257">
    <property type="entry name" value="ABC_NikE_OppD_transporters"/>
    <property type="match status" value="1"/>
</dbReference>
<evidence type="ECO:0000256" key="5">
    <source>
        <dbReference type="SAM" id="MobiDB-lite"/>
    </source>
</evidence>
<dbReference type="InterPro" id="IPR017871">
    <property type="entry name" value="ABC_transporter-like_CS"/>
</dbReference>
<dbReference type="Gene3D" id="3.40.50.300">
    <property type="entry name" value="P-loop containing nucleotide triphosphate hydrolases"/>
    <property type="match status" value="1"/>
</dbReference>
<dbReference type="FunFam" id="3.40.50.300:FF:000016">
    <property type="entry name" value="Oligopeptide ABC transporter ATP-binding component"/>
    <property type="match status" value="1"/>
</dbReference>
<dbReference type="GO" id="GO:0055085">
    <property type="term" value="P:transmembrane transport"/>
    <property type="evidence" value="ECO:0007669"/>
    <property type="project" value="UniProtKB-ARBA"/>
</dbReference>